<evidence type="ECO:0000256" key="1">
    <source>
        <dbReference type="SAM" id="SignalP"/>
    </source>
</evidence>
<reference evidence="2 4" key="4">
    <citation type="journal article" date="2002" name="Genome Biol.">
        <title>The transposable elements of the Drosophila melanogaster euchromatin: a genomics perspective.</title>
        <authorList>
            <person name="Kaminker J.S."/>
            <person name="Bergman C.M."/>
            <person name="Kronmiller B."/>
            <person name="Carlson J."/>
            <person name="Svirskas R."/>
            <person name="Patel S."/>
            <person name="Frise E."/>
            <person name="Wheeler D.A."/>
            <person name="Lewis S.E."/>
            <person name="Rubin G.M."/>
            <person name="Ashburner M."/>
            <person name="Celniker S.E."/>
        </authorList>
    </citation>
    <scope>NUCLEOTIDE SEQUENCE [LARGE SCALE GENOMIC DNA]</scope>
    <source>
        <strain evidence="4">Berkeley</strain>
    </source>
</reference>
<protein>
    <recommendedName>
        <fullName evidence="5">TIL domain-containing protein</fullName>
    </recommendedName>
</protein>
<proteinExistence type="predicted"/>
<reference evidence="2 4" key="6">
    <citation type="journal article" date="2005" name="PLoS Comput. Biol.">
        <title>Combined evidence annotation of transposable elements in genome sequences.</title>
        <authorList>
            <person name="Quesneville H."/>
            <person name="Bergman C.M."/>
            <person name="Andrieu O."/>
            <person name="Autard D."/>
            <person name="Nouaud D."/>
            <person name="Ashburner M."/>
            <person name="Anxolabehere D."/>
        </authorList>
    </citation>
    <scope>NUCLEOTIDE SEQUENCE [LARGE SCALE GENOMIC DNA]</scope>
    <source>
        <strain evidence="4">Berkeley</strain>
    </source>
</reference>
<dbReference type="InParanoid" id="A0A6M3Q6L9"/>
<dbReference type="Proteomes" id="UP000000803">
    <property type="component" value="Chromosome 3L"/>
</dbReference>
<dbReference type="VEuPathDB" id="VectorBase:FBgn0286872"/>
<sequence length="104" mass="11626">MNVYLLILCVSLVGLVIGGRRYQNENPYQVVGVDCEENESVSCMIIKCPVGQECPAANFCYNPKCVCRKGFRRLNGVCVPKHGSLHLNKDTLETALSETLYREL</sequence>
<reference evidence="2 4" key="7">
    <citation type="journal article" date="2007" name="Science">
        <title>The Release 5.1 annotation of Drosophila melanogaster heterochromatin.</title>
        <authorList>
            <person name="Smith C.D."/>
            <person name="Shu S."/>
            <person name="Mungall C.J."/>
            <person name="Karpen G.H."/>
        </authorList>
    </citation>
    <scope>NUCLEOTIDE SEQUENCE [LARGE SCALE GENOMIC DNA]</scope>
    <source>
        <strain evidence="4">Berkeley</strain>
    </source>
</reference>
<dbReference type="FlyBase" id="FBgn0286872">
    <property type="gene designation" value="CG46394"/>
</dbReference>
<evidence type="ECO:0000313" key="4">
    <source>
        <dbReference type="Proteomes" id="UP000000803"/>
    </source>
</evidence>
<evidence type="ECO:0008006" key="5">
    <source>
        <dbReference type="Google" id="ProtNLM"/>
    </source>
</evidence>
<reference evidence="2 4" key="3">
    <citation type="journal article" date="2002" name="Genome Biol.">
        <title>Annotation of the Drosophila melanogaster euchromatic genome: a systematic review.</title>
        <authorList>
            <person name="Misra S."/>
            <person name="Crosby M.A."/>
            <person name="Mungall C.J."/>
            <person name="Matthews B.B."/>
            <person name="Campbell K.S."/>
            <person name="Hradecky P."/>
            <person name="Huang Y."/>
            <person name="Kaminker J.S."/>
            <person name="Millburn G.H."/>
            <person name="Prochnik S.E."/>
            <person name="Smith C.D."/>
            <person name="Tupy J.L."/>
            <person name="Whitfied E.J."/>
            <person name="Bayraktaroglu L."/>
            <person name="Berman B.P."/>
            <person name="Bettencourt B.R."/>
            <person name="Celniker S.E."/>
            <person name="de Grey A.D."/>
            <person name="Drysdale R.A."/>
            <person name="Harris N.L."/>
            <person name="Richter J."/>
            <person name="Russo S."/>
            <person name="Schroeder A.J."/>
            <person name="Shu S.Q."/>
            <person name="Stapleton M."/>
            <person name="Yamada C."/>
            <person name="Ashburner M."/>
            <person name="Gelbart W.M."/>
            <person name="Rubin G.M."/>
            <person name="Lewis S.E."/>
        </authorList>
    </citation>
    <scope>GENOME REANNOTATION</scope>
    <source>
        <strain evidence="4">Berkeley</strain>
    </source>
</reference>
<reference evidence="2 4" key="8">
    <citation type="journal article" date="2007" name="Science">
        <title>Sequence finishing and mapping of Drosophila melanogaster heterochromatin.</title>
        <authorList>
            <person name="Hoskins R.A."/>
            <person name="Carlson J.W."/>
            <person name="Kennedy C."/>
            <person name="Acevedo D."/>
            <person name="Evans-Holm M."/>
            <person name="Frise E."/>
            <person name="Wan K.H."/>
            <person name="Park S."/>
            <person name="Mendez-Lago M."/>
            <person name="Rossi F."/>
            <person name="Villasante A."/>
            <person name="Dimitri P."/>
            <person name="Karpen G.H."/>
            <person name="Celniker S.E."/>
        </authorList>
    </citation>
    <scope>NUCLEOTIDE SEQUENCE [LARGE SCALE GENOMIC DNA]</scope>
    <source>
        <strain evidence="4">Berkeley</strain>
    </source>
</reference>
<reference evidence="2 4" key="9">
    <citation type="journal article" date="2015" name="G3 (Bethesda)">
        <title>Gene Model Annotations for Drosophila melanogaster: Impact of High-Throughput Data.</title>
        <authorList>
            <consortium name="FlyBase Consortium"/>
            <person name="Matthews B.B."/>
            <person name="Dos Santos G."/>
            <person name="Crosby M.A."/>
            <person name="Emmert D.B."/>
            <person name="St Pierre S.E."/>
            <person name="Gramates L.S."/>
            <person name="Zhou P."/>
            <person name="Schroeder A.J."/>
            <person name="Falls K."/>
            <person name="Strelets V."/>
            <person name="Russo S.M."/>
            <person name="Gelbart W.M."/>
            <person name="null"/>
        </authorList>
    </citation>
    <scope>NUCLEOTIDE SEQUENCE [LARGE SCALE GENOMIC DNA]</scope>
    <source>
        <strain evidence="4">Berkeley</strain>
    </source>
</reference>
<reference evidence="2 4" key="10">
    <citation type="journal article" date="2015" name="G3 (Bethesda)">
        <title>Gene Model Annotations for Drosophila melanogaster: The Rule-Benders.</title>
        <authorList>
            <consortium name="FlyBase Consortium"/>
            <person name="Crosby M.A."/>
            <person name="Gramates L.S."/>
            <person name="Dos Santos G."/>
            <person name="Matthews B.B."/>
            <person name="St Pierre S.E."/>
            <person name="Zhou P."/>
            <person name="Schroeder A.J."/>
            <person name="Falls K."/>
            <person name="Emmert D.B."/>
            <person name="Russo S.M."/>
            <person name="Gelbart W.M."/>
            <person name="null"/>
        </authorList>
    </citation>
    <scope>NUCLEOTIDE SEQUENCE [LARGE SCALE GENOMIC DNA]</scope>
    <source>
        <strain evidence="4">Berkeley</strain>
    </source>
</reference>
<name>A0A6M3Q6L9_DROME</name>
<dbReference type="EMBL" id="AE014296">
    <property type="protein sequence ID" value="QJC18616.1"/>
    <property type="molecule type" value="Genomic_DNA"/>
</dbReference>
<feature type="chain" id="PRO_5027009075" description="TIL domain-containing protein" evidence="1">
    <location>
        <begin position="19"/>
        <end position="104"/>
    </location>
</feature>
<keyword evidence="4" id="KW-1185">Reference proteome</keyword>
<accession>A0A6M3Q6L9</accession>
<feature type="signal peptide" evidence="1">
    <location>
        <begin position="1"/>
        <end position="18"/>
    </location>
</feature>
<reference evidence="2 4" key="5">
    <citation type="journal article" date="2002" name="Genome Biol.">
        <title>Heterochromatic sequences in a Drosophila whole-genome shotgun assembly.</title>
        <authorList>
            <person name="Hoskins R.A."/>
            <person name="Smith C.D."/>
            <person name="Carlson J.W."/>
            <person name="Carvalho A.B."/>
            <person name="Halpern A."/>
            <person name="Kaminker J.S."/>
            <person name="Kennedy C."/>
            <person name="Mungall C.J."/>
            <person name="Sullivan B.A."/>
            <person name="Sutton G.G."/>
            <person name="Yasuhara J.C."/>
            <person name="Wakimoto B.T."/>
            <person name="Myers E.W."/>
            <person name="Celniker S.E."/>
            <person name="Rubin G.M."/>
            <person name="Karpen G.H."/>
        </authorList>
    </citation>
    <scope>NUCLEOTIDE SEQUENCE [LARGE SCALE GENOMIC DNA]</scope>
    <source>
        <strain evidence="4">Berkeley</strain>
    </source>
</reference>
<reference evidence="2 4" key="1">
    <citation type="journal article" date="2000" name="Science">
        <title>The genome sequence of Drosophila melanogaster.</title>
        <authorList>
            <person name="Adams M.D."/>
            <person name="Celniker S.E."/>
            <person name="Holt R.A."/>
            <person name="Evans C.A."/>
            <person name="Gocayne J.D."/>
            <person name="Amanatides P.G."/>
            <person name="Scherer S.E."/>
            <person name="Li P.W."/>
            <person name="Hoskins R.A."/>
            <person name="Galle R.F."/>
            <person name="George R.A."/>
            <person name="Lewis S.E."/>
            <person name="Richards S."/>
            <person name="Ashburner M."/>
            <person name="Henderson S.N."/>
            <person name="Sutton G.G."/>
            <person name="Wortman J.R."/>
            <person name="Yandell M.D."/>
            <person name="Zhang Q."/>
            <person name="Chen L.X."/>
            <person name="Brandon R.C."/>
            <person name="Rogers Y.H."/>
            <person name="Blazej R.G."/>
            <person name="Champe M."/>
            <person name="Pfeiffer B.D."/>
            <person name="Wan K.H."/>
            <person name="Doyle C."/>
            <person name="Baxter E.G."/>
            <person name="Helt G."/>
            <person name="Nelson C.R."/>
            <person name="Gabor G.L."/>
            <person name="Abril J.F."/>
            <person name="Agbayani A."/>
            <person name="An H.J."/>
            <person name="Andrews-Pfannkoch C."/>
            <person name="Baldwin D."/>
            <person name="Ballew R.M."/>
            <person name="Basu A."/>
            <person name="Baxendale J."/>
            <person name="Bayraktaroglu L."/>
            <person name="Beasley E.M."/>
            <person name="Beeson K.Y."/>
            <person name="Benos P.V."/>
            <person name="Berman B.P."/>
            <person name="Bhandari D."/>
            <person name="Bolshakov S."/>
            <person name="Borkova D."/>
            <person name="Botchan M.R."/>
            <person name="Bouck J."/>
            <person name="Brokstein P."/>
            <person name="Brottier P."/>
            <person name="Burtis K.C."/>
            <person name="Busam D.A."/>
            <person name="Butler H."/>
            <person name="Cadieu E."/>
            <person name="Center A."/>
            <person name="Chandra I."/>
            <person name="Cherry J.M."/>
            <person name="Cawley S."/>
            <person name="Dahlke C."/>
            <person name="Davenport L.B."/>
            <person name="Davies P."/>
            <person name="de Pablos B."/>
            <person name="Delcher A."/>
            <person name="Deng Z."/>
            <person name="Mays A.D."/>
            <person name="Dew I."/>
            <person name="Dietz S.M."/>
            <person name="Dodson K."/>
            <person name="Doup L.E."/>
            <person name="Downes M."/>
            <person name="Dugan-Rocha S."/>
            <person name="Dunkov B.C."/>
            <person name="Dunn P."/>
            <person name="Durbin K.J."/>
            <person name="Evangelista C.C."/>
            <person name="Ferraz C."/>
            <person name="Ferriera S."/>
            <person name="Fleischmann W."/>
            <person name="Fosler C."/>
            <person name="Gabrielian A.E."/>
            <person name="Garg N.S."/>
            <person name="Gelbart W.M."/>
            <person name="Glasser K."/>
            <person name="Glodek A."/>
            <person name="Gong F."/>
            <person name="Gorrell J.H."/>
            <person name="Gu Z."/>
            <person name="Guan P."/>
            <person name="Harris M."/>
            <person name="Harris N.L."/>
            <person name="Harvey D."/>
            <person name="Heiman T.J."/>
            <person name="Hernandez J.R."/>
            <person name="Houck J."/>
            <person name="Hostin D."/>
            <person name="Houston K.A."/>
            <person name="Howland T.J."/>
            <person name="Wei M.H."/>
            <person name="Ibegwam C."/>
            <person name="Jalali M."/>
            <person name="Kalush F."/>
            <person name="Karpen G.H."/>
            <person name="Ke Z."/>
            <person name="Kennison J.A."/>
            <person name="Ketchum K.A."/>
            <person name="Kimmel B.E."/>
            <person name="Kodira C.D."/>
            <person name="Kraft C."/>
            <person name="Kravitz S."/>
            <person name="Kulp D."/>
            <person name="Lai Z."/>
            <person name="Lasko P."/>
            <person name="Lei Y."/>
            <person name="Levitsky A.A."/>
            <person name="Li J."/>
            <person name="Li Z."/>
            <person name="Liang Y."/>
            <person name="Lin X."/>
            <person name="Liu X."/>
            <person name="Mattei B."/>
            <person name="McIntosh T.C."/>
            <person name="McLeod M.P."/>
            <person name="McPherson D."/>
            <person name="Merkulov G."/>
            <person name="Milshina N.V."/>
            <person name="Mobarry C."/>
            <person name="Morris J."/>
            <person name="Moshrefi A."/>
            <person name="Mount S.M."/>
            <person name="Moy M."/>
            <person name="Murphy B."/>
            <person name="Murphy L."/>
            <person name="Muzny D.M."/>
            <person name="Nelson D.L."/>
            <person name="Nelson D.R."/>
            <person name="Nelson K.A."/>
            <person name="Nixon K."/>
            <person name="Nusskern D.R."/>
            <person name="Pacleb J.M."/>
            <person name="Palazzolo M."/>
            <person name="Pittman G.S."/>
            <person name="Pan S."/>
            <person name="Pollard J."/>
            <person name="Puri V."/>
            <person name="Reese M.G."/>
            <person name="Reinert K."/>
            <person name="Remington K."/>
            <person name="Saunders R.D."/>
            <person name="Scheeler F."/>
            <person name="Shen H."/>
            <person name="Shue B.C."/>
            <person name="Siden-Kiamos I."/>
            <person name="Simpson M."/>
            <person name="Skupski M.P."/>
            <person name="Smith T."/>
            <person name="Spier E."/>
            <person name="Spradling A.C."/>
            <person name="Stapleton M."/>
            <person name="Strong R."/>
            <person name="Sun E."/>
            <person name="Svirskas R."/>
            <person name="Tector C."/>
            <person name="Turner R."/>
            <person name="Venter E."/>
            <person name="Wang A.H."/>
            <person name="Wang X."/>
            <person name="Wang Z.Y."/>
            <person name="Wassarman D.A."/>
            <person name="Weinstock G.M."/>
            <person name="Weissenbach J."/>
            <person name="Williams S.M."/>
            <person name="WoodageT"/>
            <person name="Worley K.C."/>
            <person name="Wu D."/>
            <person name="Yang S."/>
            <person name="Yao Q.A."/>
            <person name="Ye J."/>
            <person name="Yeh R.F."/>
            <person name="Zaveri J.S."/>
            <person name="Zhan M."/>
            <person name="Zhang G."/>
            <person name="Zhao Q."/>
            <person name="Zheng L."/>
            <person name="Zheng X.H."/>
            <person name="Zhong F.N."/>
            <person name="Zhong W."/>
            <person name="Zhou X."/>
            <person name="Zhu S."/>
            <person name="Zhu X."/>
            <person name="Smith H.O."/>
            <person name="Gibbs R.A."/>
            <person name="Myers E.W."/>
            <person name="Rubin G.M."/>
            <person name="Venter J.C."/>
        </authorList>
    </citation>
    <scope>NUCLEOTIDE SEQUENCE [LARGE SCALE GENOMIC DNA]</scope>
    <source>
        <strain evidence="4">Berkeley</strain>
    </source>
</reference>
<keyword evidence="1" id="KW-0732">Signal</keyword>
<reference evidence="2 4" key="11">
    <citation type="journal article" date="2015" name="Genome Res.">
        <title>The Release 6 reference sequence of the Drosophila melanogaster genome.</title>
        <authorList>
            <person name="Hoskins R.A."/>
            <person name="Carlson J.W."/>
            <person name="Wan K.H."/>
            <person name="Park S."/>
            <person name="Mendez I."/>
            <person name="Galle S.E."/>
            <person name="Booth B.W."/>
            <person name="Pfeiffer B.D."/>
            <person name="George R.A."/>
            <person name="Svirskas R."/>
            <person name="Krzywinski M."/>
            <person name="Schein J."/>
            <person name="Accardo M.C."/>
            <person name="Damia E."/>
            <person name="Messina G."/>
            <person name="Mendez-Lago M."/>
            <person name="de Pablos B."/>
            <person name="Demakova O.V."/>
            <person name="Andreyeva E.N."/>
            <person name="Boldyreva L.V."/>
            <person name="Marra M."/>
            <person name="Carvalho A.B."/>
            <person name="Dimitri P."/>
            <person name="Villasante A."/>
            <person name="Zhimulev I.F."/>
            <person name="Rubin G.M."/>
            <person name="Karpen G.H."/>
            <person name="Celniker S.E."/>
        </authorList>
    </citation>
    <scope>NUCLEOTIDE SEQUENCE [LARGE SCALE GENOMIC DNA]</scope>
    <source>
        <strain evidence="4">Berkeley</strain>
    </source>
</reference>
<dbReference type="Bgee" id="FBgn0286872">
    <property type="expression patterns" value="Expressed in male accessory gland main cell (Drosophila) in male reproductive gland and 6 other cell types or tissues"/>
</dbReference>
<dbReference type="AlphaFoldDB" id="A0A6M3Q6L9"/>
<evidence type="ECO:0000313" key="3">
    <source>
        <dbReference type="FlyBase" id="FBgn0286872"/>
    </source>
</evidence>
<evidence type="ECO:0000313" key="2">
    <source>
        <dbReference type="EMBL" id="QJC18616.1"/>
    </source>
</evidence>
<organism evidence="2 4">
    <name type="scientific">Drosophila melanogaster</name>
    <name type="common">Fruit fly</name>
    <dbReference type="NCBI Taxonomy" id="7227"/>
    <lineage>
        <taxon>Eukaryota</taxon>
        <taxon>Metazoa</taxon>
        <taxon>Ecdysozoa</taxon>
        <taxon>Arthropoda</taxon>
        <taxon>Hexapoda</taxon>
        <taxon>Insecta</taxon>
        <taxon>Pterygota</taxon>
        <taxon>Neoptera</taxon>
        <taxon>Endopterygota</taxon>
        <taxon>Diptera</taxon>
        <taxon>Brachycera</taxon>
        <taxon>Muscomorpha</taxon>
        <taxon>Ephydroidea</taxon>
        <taxon>Drosophilidae</taxon>
        <taxon>Drosophila</taxon>
        <taxon>Sophophora</taxon>
    </lineage>
</organism>
<dbReference type="OMA" id="CYDPKCV"/>
<gene>
    <name evidence="2" type="primary">Dmel\CG46394</name>
    <name evidence="2 3" type="ORF">CG46394</name>
    <name evidence="2" type="ORF">Dmel_CG46394</name>
</gene>
<dbReference type="OrthoDB" id="7851580at2759"/>
<dbReference type="AGR" id="FB:FBgn0286872"/>
<reference evidence="2 4" key="2">
    <citation type="journal article" date="2002" name="Genome Biol.">
        <title>Finishing a whole-genome shotgun: release 3 of the Drosophila melanogaster euchromatic genome sequence.</title>
        <authorList>
            <person name="Celniker S.E."/>
            <person name="Wheeler D.A."/>
            <person name="Kronmiller B."/>
            <person name="Carlson J.W."/>
            <person name="Halpern A."/>
            <person name="Patel S."/>
            <person name="Adams M."/>
            <person name="Champe M."/>
            <person name="Dugan S.P."/>
            <person name="Frise E."/>
            <person name="Hodgson A."/>
            <person name="George R.A."/>
            <person name="Hoskins R.A."/>
            <person name="Laverty T."/>
            <person name="Muzny D.M."/>
            <person name="Nelson C.R."/>
            <person name="Pacleb J.M."/>
            <person name="Park S."/>
            <person name="Pfeiffer B.D."/>
            <person name="Richards S."/>
            <person name="Sodergren E.J."/>
            <person name="Svirskas R."/>
            <person name="Tabor P.E."/>
            <person name="Wan K."/>
            <person name="Stapleton M."/>
            <person name="Sutton G.G."/>
            <person name="Venter C."/>
            <person name="Weinstock G."/>
            <person name="Scherer S.E."/>
            <person name="Myers E.W."/>
            <person name="Gibbs R.A."/>
            <person name="Rubin G.M."/>
        </authorList>
    </citation>
    <scope>NUCLEOTIDE SEQUENCE [LARGE SCALE GENOMIC DNA]</scope>
    <source>
        <strain evidence="4">Berkeley</strain>
    </source>
</reference>